<proteinExistence type="predicted"/>
<reference evidence="2" key="1">
    <citation type="journal article" date="2014" name="Science">
        <title>Structural and functional partitioning of bread wheat chromosome 3B.</title>
        <authorList>
            <person name="Choulet F."/>
            <person name="Alberti A."/>
            <person name="Theil S."/>
            <person name="Glover N."/>
            <person name="Barbe V."/>
            <person name="Daron J."/>
            <person name="Pingault L."/>
            <person name="Sourdille P."/>
            <person name="Couloux A."/>
            <person name="Paux E."/>
            <person name="Leroy P."/>
            <person name="Mangenot S."/>
            <person name="Guilhot N."/>
            <person name="Le Gouis J."/>
            <person name="Balfourier F."/>
            <person name="Alaux M."/>
            <person name="Jamilloux V."/>
            <person name="Poulain J."/>
            <person name="Durand C."/>
            <person name="Bellec A."/>
            <person name="Gaspin C."/>
            <person name="Safar J."/>
            <person name="Dolezel J."/>
            <person name="Rogers J."/>
            <person name="Vandepoele K."/>
            <person name="Aury J.M."/>
            <person name="Mayer K."/>
            <person name="Berges H."/>
            <person name="Quesneville H."/>
            <person name="Wincker P."/>
            <person name="Feuillet C."/>
        </authorList>
    </citation>
    <scope>NUCLEOTIDE SEQUENCE</scope>
</reference>
<feature type="region of interest" description="Disordered" evidence="1">
    <location>
        <begin position="1"/>
        <end position="57"/>
    </location>
</feature>
<sequence length="100" mass="11241">MAGGGDHPGANKRNREVAGLPKRSKRKKPYEDPAVRGSGGAKGKQSPSPPRTIGSQPRLYWQELTEELKEHIFDKKVVHRHGKLHQQKALHNQYVLSFPL</sequence>
<evidence type="ECO:0000256" key="1">
    <source>
        <dbReference type="SAM" id="MobiDB-lite"/>
    </source>
</evidence>
<dbReference type="HOGENOM" id="CLU_2311346_0_0_1"/>
<dbReference type="AlphaFoldDB" id="A0A077RPW3"/>
<evidence type="ECO:0000313" key="2">
    <source>
        <dbReference type="EMBL" id="CDM81127.1"/>
    </source>
</evidence>
<dbReference type="EMBL" id="HG670306">
    <property type="protein sequence ID" value="CDM81127.1"/>
    <property type="molecule type" value="Genomic_DNA"/>
</dbReference>
<gene>
    <name evidence="2" type="ORF">TRAES_3BF008500050CFD_c1</name>
</gene>
<organism evidence="2">
    <name type="scientific">Triticum aestivum</name>
    <name type="common">Wheat</name>
    <dbReference type="NCBI Taxonomy" id="4565"/>
    <lineage>
        <taxon>Eukaryota</taxon>
        <taxon>Viridiplantae</taxon>
        <taxon>Streptophyta</taxon>
        <taxon>Embryophyta</taxon>
        <taxon>Tracheophyta</taxon>
        <taxon>Spermatophyta</taxon>
        <taxon>Magnoliopsida</taxon>
        <taxon>Liliopsida</taxon>
        <taxon>Poales</taxon>
        <taxon>Poaceae</taxon>
        <taxon>BOP clade</taxon>
        <taxon>Pooideae</taxon>
        <taxon>Triticodae</taxon>
        <taxon>Triticeae</taxon>
        <taxon>Triticinae</taxon>
        <taxon>Triticum</taxon>
    </lineage>
</organism>
<protein>
    <submittedName>
        <fullName evidence="2">Uncharacterized protein</fullName>
    </submittedName>
</protein>
<name>A0A077RPW3_WHEAT</name>
<accession>A0A077RPW3</accession>